<organism evidence="2 3">
    <name type="scientific">Desulfallas thermosapovorans DSM 6562</name>
    <dbReference type="NCBI Taxonomy" id="1121431"/>
    <lineage>
        <taxon>Bacteria</taxon>
        <taxon>Bacillati</taxon>
        <taxon>Bacillota</taxon>
        <taxon>Clostridia</taxon>
        <taxon>Eubacteriales</taxon>
        <taxon>Desulfallaceae</taxon>
        <taxon>Desulfallas</taxon>
    </lineage>
</organism>
<dbReference type="PROSITE" id="PS51379">
    <property type="entry name" value="4FE4S_FER_2"/>
    <property type="match status" value="1"/>
</dbReference>
<dbReference type="SUPFAM" id="SSF51430">
    <property type="entry name" value="NAD(P)-linked oxidoreductase"/>
    <property type="match status" value="1"/>
</dbReference>
<sequence>MQYRQLGRTGLNVSVIGFGGIPIQRVSAGKAADIVRRALDKGINFFDTARGYTDSEAKLGEVLKKNRKEVIIATKSMARTKEGMASDIKKSLDTLGVDYIDLYQLHNVKDRAALEQVFKPDGAMAALKEAKAEGVVRHIGITGHLRNYLVEALKSGELETVQFPFNVVEADGAGELFEQAKQSGAGIIVMKPLAGGAIKNTNLALRFILEYDVATVIPGMDSLDQVDENAAVGRDMVPLSEREREILEEEARTLGTAFCRRCEYCQPCPQGIDIPMVFLLDGYYTRYNLKEWARERYWTLPTKADACAQCGECEEKCPYSLPIRRMLGESSARLGVR</sequence>
<dbReference type="Gene3D" id="3.20.20.100">
    <property type="entry name" value="NADP-dependent oxidoreductase domain"/>
    <property type="match status" value="1"/>
</dbReference>
<dbReference type="Pfam" id="PF13534">
    <property type="entry name" value="Fer4_17"/>
    <property type="match status" value="1"/>
</dbReference>
<keyword evidence="3" id="KW-1185">Reference proteome</keyword>
<dbReference type="Pfam" id="PF00248">
    <property type="entry name" value="Aldo_ket_red"/>
    <property type="match status" value="1"/>
</dbReference>
<dbReference type="InterPro" id="IPR020471">
    <property type="entry name" value="AKR"/>
</dbReference>
<dbReference type="InterPro" id="IPR053135">
    <property type="entry name" value="AKR2_Oxidoreductase"/>
</dbReference>
<dbReference type="RefSeq" id="WP_166512313.1">
    <property type="nucleotide sequence ID" value="NZ_VNHM01000014.1"/>
</dbReference>
<evidence type="ECO:0000259" key="1">
    <source>
        <dbReference type="PROSITE" id="PS51379"/>
    </source>
</evidence>
<dbReference type="EMBL" id="VNHM01000014">
    <property type="protein sequence ID" value="TYO94511.1"/>
    <property type="molecule type" value="Genomic_DNA"/>
</dbReference>
<dbReference type="PANTHER" id="PTHR43312">
    <property type="entry name" value="D-THREO-ALDOSE 1-DEHYDROGENASE"/>
    <property type="match status" value="1"/>
</dbReference>
<dbReference type="InterPro" id="IPR036812">
    <property type="entry name" value="NAD(P)_OxRdtase_dom_sf"/>
</dbReference>
<dbReference type="PANTHER" id="PTHR43312:SF1">
    <property type="entry name" value="NADP-DEPENDENT OXIDOREDUCTASE DOMAIN-CONTAINING PROTEIN"/>
    <property type="match status" value="1"/>
</dbReference>
<dbReference type="AlphaFoldDB" id="A0A5S4ZPC8"/>
<dbReference type="SUPFAM" id="SSF46548">
    <property type="entry name" value="alpha-helical ferredoxin"/>
    <property type="match status" value="1"/>
</dbReference>
<feature type="domain" description="4Fe-4S ferredoxin-type" evidence="1">
    <location>
        <begin position="298"/>
        <end position="326"/>
    </location>
</feature>
<dbReference type="InterPro" id="IPR017896">
    <property type="entry name" value="4Fe4S_Fe-S-bd"/>
</dbReference>
<proteinExistence type="predicted"/>
<name>A0A5S4ZPC8_9FIRM</name>
<dbReference type="CDD" id="cd19100">
    <property type="entry name" value="AKR_unchar"/>
    <property type="match status" value="1"/>
</dbReference>
<protein>
    <recommendedName>
        <fullName evidence="1">4Fe-4S ferredoxin-type domain-containing protein</fullName>
    </recommendedName>
</protein>
<dbReference type="Proteomes" id="UP000323166">
    <property type="component" value="Unassembled WGS sequence"/>
</dbReference>
<evidence type="ECO:0000313" key="2">
    <source>
        <dbReference type="EMBL" id="TYO94511.1"/>
    </source>
</evidence>
<gene>
    <name evidence="2" type="ORF">LX24_02346</name>
</gene>
<accession>A0A5S4ZPC8</accession>
<evidence type="ECO:0000313" key="3">
    <source>
        <dbReference type="Proteomes" id="UP000323166"/>
    </source>
</evidence>
<dbReference type="GO" id="GO:0016491">
    <property type="term" value="F:oxidoreductase activity"/>
    <property type="evidence" value="ECO:0007669"/>
    <property type="project" value="InterPro"/>
</dbReference>
<comment type="caution">
    <text evidence="2">The sequence shown here is derived from an EMBL/GenBank/DDBJ whole genome shotgun (WGS) entry which is preliminary data.</text>
</comment>
<dbReference type="PRINTS" id="PR00069">
    <property type="entry name" value="ALDKETRDTASE"/>
</dbReference>
<reference evidence="2 3" key="1">
    <citation type="submission" date="2019-07" db="EMBL/GenBank/DDBJ databases">
        <title>Genomic Encyclopedia of Type Strains, Phase I: the one thousand microbial genomes (KMG-I) project.</title>
        <authorList>
            <person name="Kyrpides N."/>
        </authorList>
    </citation>
    <scope>NUCLEOTIDE SEQUENCE [LARGE SCALE GENOMIC DNA]</scope>
    <source>
        <strain evidence="2 3">DSM 6562</strain>
    </source>
</reference>
<dbReference type="InterPro" id="IPR023210">
    <property type="entry name" value="NADP_OxRdtase_dom"/>
</dbReference>